<name>A0A8X6QQ77_NEPPI</name>
<dbReference type="Proteomes" id="UP000887013">
    <property type="component" value="Unassembled WGS sequence"/>
</dbReference>
<proteinExistence type="predicted"/>
<evidence type="ECO:0000313" key="1">
    <source>
        <dbReference type="EMBL" id="GFU37035.1"/>
    </source>
</evidence>
<dbReference type="AlphaFoldDB" id="A0A8X6QQ77"/>
<comment type="caution">
    <text evidence="1">The sequence shown here is derived from an EMBL/GenBank/DDBJ whole genome shotgun (WGS) entry which is preliminary data.</text>
</comment>
<protein>
    <submittedName>
        <fullName evidence="1">Uncharacterized protein</fullName>
    </submittedName>
</protein>
<keyword evidence="2" id="KW-1185">Reference proteome</keyword>
<evidence type="ECO:0000313" key="2">
    <source>
        <dbReference type="Proteomes" id="UP000887013"/>
    </source>
</evidence>
<gene>
    <name evidence="1" type="ORF">NPIL_591351</name>
</gene>
<dbReference type="EMBL" id="BMAW01034875">
    <property type="protein sequence ID" value="GFU37035.1"/>
    <property type="molecule type" value="Genomic_DNA"/>
</dbReference>
<reference evidence="1" key="1">
    <citation type="submission" date="2020-08" db="EMBL/GenBank/DDBJ databases">
        <title>Multicomponent nature underlies the extraordinary mechanical properties of spider dragline silk.</title>
        <authorList>
            <person name="Kono N."/>
            <person name="Nakamura H."/>
            <person name="Mori M."/>
            <person name="Yoshida Y."/>
            <person name="Ohtoshi R."/>
            <person name="Malay A.D."/>
            <person name="Moran D.A.P."/>
            <person name="Tomita M."/>
            <person name="Numata K."/>
            <person name="Arakawa K."/>
        </authorList>
    </citation>
    <scope>NUCLEOTIDE SEQUENCE</scope>
</reference>
<organism evidence="1 2">
    <name type="scientific">Nephila pilipes</name>
    <name type="common">Giant wood spider</name>
    <name type="synonym">Nephila maculata</name>
    <dbReference type="NCBI Taxonomy" id="299642"/>
    <lineage>
        <taxon>Eukaryota</taxon>
        <taxon>Metazoa</taxon>
        <taxon>Ecdysozoa</taxon>
        <taxon>Arthropoda</taxon>
        <taxon>Chelicerata</taxon>
        <taxon>Arachnida</taxon>
        <taxon>Araneae</taxon>
        <taxon>Araneomorphae</taxon>
        <taxon>Entelegynae</taxon>
        <taxon>Araneoidea</taxon>
        <taxon>Nephilidae</taxon>
        <taxon>Nephila</taxon>
    </lineage>
</organism>
<sequence length="96" mass="10402">MGMDASASAEILLKCRGGWRKGSQSSCEDTVRKDAWALGSQLKDDEDMIVITGEKWFSTDCGAIESFGDGEVYCRGVSSGLVREYGGFVCGKDIEF</sequence>
<accession>A0A8X6QQ77</accession>